<feature type="region of interest" description="Disordered" evidence="1">
    <location>
        <begin position="76"/>
        <end position="104"/>
    </location>
</feature>
<feature type="region of interest" description="Disordered" evidence="1">
    <location>
        <begin position="506"/>
        <end position="539"/>
    </location>
</feature>
<dbReference type="AlphaFoldDB" id="A0A2U3DUX3"/>
<sequence>MVARPPFCWASGPGDLNPPHTQHCELPLTHHHAPRPMASPSQPLKDAFNPGPIRYTRDVRGAPPTRALPALPVVERHGHGRGRGRGNAYGRGGPALPPSYAPRPVKAYRPLPPIRITKFDVGGFERGANGEASVLQDDPPDTSALLGFGPRGTLMLQPKRSPPPPLPPKKPFHDSGLPSPAWSNPRTPAGPNTSPPVPNPPATPPLSAADSGYESQHVEMIDVYMAPACDICHQYDALSTGFCFRCEHLWQSAVTGCSTFIPRESEVPKPDPAAVARASKRATAVTDARSSAWSSHVSSVLSLFGEEFDPGLPMPYLGDFTHYSVESTSLMVEPLRIPRTPAGWKAEGSNVPTKVALPGSGRMEGVKKMESNNMPAKVVPPGGGNMESRKKMDVDKTPTKIDSPVAGKMDSGKKMESDNTPTKTASPIAGKTESDKMLKPGAAHVTEKKERGKVLAKGANAAPVTGKMDSGKAPTKGVKPSGKKQAVSEPDFRRLVVPERLQKRSLVTPPKTFDPDRLSEAARSLLPGAPTRKPEPRSAESHLYATMSYYFDVANFKKAGPIKVVDVRPVPPMVVQGLKRMIHGGARNWI</sequence>
<dbReference type="Proteomes" id="UP000245956">
    <property type="component" value="Unassembled WGS sequence"/>
</dbReference>
<dbReference type="EMBL" id="LCWV01000028">
    <property type="protein sequence ID" value="PWI66050.1"/>
    <property type="molecule type" value="Genomic_DNA"/>
</dbReference>
<gene>
    <name evidence="2" type="ORF">PCL_05528</name>
</gene>
<feature type="compositionally biased region" description="Pro residues" evidence="1">
    <location>
        <begin position="193"/>
        <end position="204"/>
    </location>
</feature>
<organism evidence="2 3">
    <name type="scientific">Purpureocillium lilacinum</name>
    <name type="common">Paecilomyces lilacinus</name>
    <dbReference type="NCBI Taxonomy" id="33203"/>
    <lineage>
        <taxon>Eukaryota</taxon>
        <taxon>Fungi</taxon>
        <taxon>Dikarya</taxon>
        <taxon>Ascomycota</taxon>
        <taxon>Pezizomycotina</taxon>
        <taxon>Sordariomycetes</taxon>
        <taxon>Hypocreomycetidae</taxon>
        <taxon>Hypocreales</taxon>
        <taxon>Ophiocordycipitaceae</taxon>
        <taxon>Purpureocillium</taxon>
    </lineage>
</organism>
<feature type="region of interest" description="Disordered" evidence="1">
    <location>
        <begin position="11"/>
        <end position="47"/>
    </location>
</feature>
<feature type="compositionally biased region" description="Basic and acidic residues" evidence="1">
    <location>
        <begin position="387"/>
        <end position="399"/>
    </location>
</feature>
<proteinExistence type="predicted"/>
<feature type="region of interest" description="Disordered" evidence="1">
    <location>
        <begin position="130"/>
        <end position="211"/>
    </location>
</feature>
<protein>
    <submittedName>
        <fullName evidence="2">Uncharacterized protein</fullName>
    </submittedName>
</protein>
<evidence type="ECO:0000313" key="3">
    <source>
        <dbReference type="Proteomes" id="UP000245956"/>
    </source>
</evidence>
<feature type="region of interest" description="Disordered" evidence="1">
    <location>
        <begin position="373"/>
        <end position="488"/>
    </location>
</feature>
<comment type="caution">
    <text evidence="2">The sequence shown here is derived from an EMBL/GenBank/DDBJ whole genome shotgun (WGS) entry which is preliminary data.</text>
</comment>
<evidence type="ECO:0000256" key="1">
    <source>
        <dbReference type="SAM" id="MobiDB-lite"/>
    </source>
</evidence>
<feature type="compositionally biased region" description="Pro residues" evidence="1">
    <location>
        <begin position="160"/>
        <end position="169"/>
    </location>
</feature>
<reference evidence="2 3" key="1">
    <citation type="journal article" date="2016" name="Front. Microbiol.">
        <title>Genome and transcriptome sequences reveal the specific parasitism of the nematophagous Purpureocillium lilacinum 36-1.</title>
        <authorList>
            <person name="Xie J."/>
            <person name="Li S."/>
            <person name="Mo C."/>
            <person name="Xiao X."/>
            <person name="Peng D."/>
            <person name="Wang G."/>
            <person name="Xiao Y."/>
        </authorList>
    </citation>
    <scope>NUCLEOTIDE SEQUENCE [LARGE SCALE GENOMIC DNA]</scope>
    <source>
        <strain evidence="2 3">36-1</strain>
    </source>
</reference>
<accession>A0A2U3DUX3</accession>
<evidence type="ECO:0000313" key="2">
    <source>
        <dbReference type="EMBL" id="PWI66050.1"/>
    </source>
</evidence>
<name>A0A2U3DUX3_PURLI</name>